<dbReference type="Pfam" id="PF05598">
    <property type="entry name" value="DUF772"/>
    <property type="match status" value="1"/>
</dbReference>
<reference evidence="2" key="1">
    <citation type="journal article" date="2014" name="Front. Microbiol.">
        <title>High frequency of phylogenetically diverse reductive dehalogenase-homologous genes in deep subseafloor sedimentary metagenomes.</title>
        <authorList>
            <person name="Kawai M."/>
            <person name="Futagami T."/>
            <person name="Toyoda A."/>
            <person name="Takaki Y."/>
            <person name="Nishi S."/>
            <person name="Hori S."/>
            <person name="Arai W."/>
            <person name="Tsubouchi T."/>
            <person name="Morono Y."/>
            <person name="Uchiyama I."/>
            <person name="Ito T."/>
            <person name="Fujiyama A."/>
            <person name="Inagaki F."/>
            <person name="Takami H."/>
        </authorList>
    </citation>
    <scope>NUCLEOTIDE SEQUENCE</scope>
    <source>
        <strain evidence="2">Expedition CK06-06</strain>
    </source>
</reference>
<protein>
    <recommendedName>
        <fullName evidence="1">Transposase InsH N-terminal domain-containing protein</fullName>
    </recommendedName>
</protein>
<dbReference type="EMBL" id="BARU01033751">
    <property type="protein sequence ID" value="GAH71016.1"/>
    <property type="molecule type" value="Genomic_DNA"/>
</dbReference>
<comment type="caution">
    <text evidence="2">The sequence shown here is derived from an EMBL/GenBank/DDBJ whole genome shotgun (WGS) entry which is preliminary data.</text>
</comment>
<dbReference type="InterPro" id="IPR008490">
    <property type="entry name" value="Transposase_InsH_N"/>
</dbReference>
<sequence>MQHFQTSFFYNLQELIRNAPLLRKYYLIFQALDLSALQDRNYGVGATGHSRHAMLRAFIVKHLEGIKSIPQLLDYLNSIPPLLEICGFELGNLPDESQFYRFLQKTKNSTIKAIHQKT</sequence>
<gene>
    <name evidence="2" type="ORF">S03H2_53058</name>
</gene>
<accession>X1HLM1</accession>
<proteinExistence type="predicted"/>
<dbReference type="AlphaFoldDB" id="X1HLM1"/>
<feature type="domain" description="Transposase InsH N-terminal" evidence="1">
    <location>
        <begin position="25"/>
        <end position="104"/>
    </location>
</feature>
<name>X1HLM1_9ZZZZ</name>
<evidence type="ECO:0000259" key="1">
    <source>
        <dbReference type="Pfam" id="PF05598"/>
    </source>
</evidence>
<feature type="non-terminal residue" evidence="2">
    <location>
        <position position="118"/>
    </location>
</feature>
<evidence type="ECO:0000313" key="2">
    <source>
        <dbReference type="EMBL" id="GAH71016.1"/>
    </source>
</evidence>
<organism evidence="2">
    <name type="scientific">marine sediment metagenome</name>
    <dbReference type="NCBI Taxonomy" id="412755"/>
    <lineage>
        <taxon>unclassified sequences</taxon>
        <taxon>metagenomes</taxon>
        <taxon>ecological metagenomes</taxon>
    </lineage>
</organism>